<dbReference type="EMBL" id="JAQNDO010000001">
    <property type="protein sequence ID" value="MDC0745009.1"/>
    <property type="molecule type" value="Genomic_DNA"/>
</dbReference>
<gene>
    <name evidence="1" type="ORF">POL67_26995</name>
</gene>
<dbReference type="Proteomes" id="UP001221411">
    <property type="component" value="Unassembled WGS sequence"/>
</dbReference>
<sequence>MSKRTRSSRSNLSPKTRRAALSFVPLLLGGMLLAGQGCFAGADATDGGLTSAPSYLVAQPSREEWRDLVDAAKSISLPSASAISDIPDSGIQSAAQDLYEALSDFQGSASADYETLRDAAERVNAAGSGLYQAIQDVVSGGDREPGRGRIARPPPDVDPTEAITLALAASEREYRRCLRHTLTGYTLCLATATTIGLKAQCNANFLALTIACTAVA</sequence>
<comment type="caution">
    <text evidence="1">The sequence shown here is derived from an EMBL/GenBank/DDBJ whole genome shotgun (WGS) entry which is preliminary data.</text>
</comment>
<organism evidence="1 2">
    <name type="scientific">Polyangium mundeleinium</name>
    <dbReference type="NCBI Taxonomy" id="2995306"/>
    <lineage>
        <taxon>Bacteria</taxon>
        <taxon>Pseudomonadati</taxon>
        <taxon>Myxococcota</taxon>
        <taxon>Polyangia</taxon>
        <taxon>Polyangiales</taxon>
        <taxon>Polyangiaceae</taxon>
        <taxon>Polyangium</taxon>
    </lineage>
</organism>
<keyword evidence="2" id="KW-1185">Reference proteome</keyword>
<proteinExistence type="predicted"/>
<evidence type="ECO:0000313" key="2">
    <source>
        <dbReference type="Proteomes" id="UP001221411"/>
    </source>
</evidence>
<dbReference type="RefSeq" id="WP_271922111.1">
    <property type="nucleotide sequence ID" value="NZ_JAQNDO010000001.1"/>
</dbReference>
<reference evidence="1 2" key="1">
    <citation type="submission" date="2022-11" db="EMBL/GenBank/DDBJ databases">
        <title>Minimal conservation of predation-associated metabolite biosynthetic gene clusters underscores biosynthetic potential of Myxococcota including descriptions for ten novel species: Archangium lansinium sp. nov., Myxococcus landrumus sp. nov., Nannocystis bai.</title>
        <authorList>
            <person name="Ahearne A."/>
            <person name="Stevens C."/>
            <person name="Dowd S."/>
        </authorList>
    </citation>
    <scope>NUCLEOTIDE SEQUENCE [LARGE SCALE GENOMIC DNA]</scope>
    <source>
        <strain evidence="1 2">RJM3</strain>
    </source>
</reference>
<name>A0ABT5ET60_9BACT</name>
<protein>
    <submittedName>
        <fullName evidence="1">Uncharacterized protein</fullName>
    </submittedName>
</protein>
<accession>A0ABT5ET60</accession>
<evidence type="ECO:0000313" key="1">
    <source>
        <dbReference type="EMBL" id="MDC0745009.1"/>
    </source>
</evidence>